<organism evidence="1 2">
    <name type="scientific">Datura stramonium</name>
    <name type="common">Jimsonweed</name>
    <name type="synonym">Common thornapple</name>
    <dbReference type="NCBI Taxonomy" id="4076"/>
    <lineage>
        <taxon>Eukaryota</taxon>
        <taxon>Viridiplantae</taxon>
        <taxon>Streptophyta</taxon>
        <taxon>Embryophyta</taxon>
        <taxon>Tracheophyta</taxon>
        <taxon>Spermatophyta</taxon>
        <taxon>Magnoliopsida</taxon>
        <taxon>eudicotyledons</taxon>
        <taxon>Gunneridae</taxon>
        <taxon>Pentapetalae</taxon>
        <taxon>asterids</taxon>
        <taxon>lamiids</taxon>
        <taxon>Solanales</taxon>
        <taxon>Solanaceae</taxon>
        <taxon>Solanoideae</taxon>
        <taxon>Datureae</taxon>
        <taxon>Datura</taxon>
    </lineage>
</organism>
<reference evidence="1 2" key="1">
    <citation type="journal article" date="2021" name="BMC Genomics">
        <title>Datura genome reveals duplications of psychoactive alkaloid biosynthetic genes and high mutation rate following tissue culture.</title>
        <authorList>
            <person name="Rajewski A."/>
            <person name="Carter-House D."/>
            <person name="Stajich J."/>
            <person name="Litt A."/>
        </authorList>
    </citation>
    <scope>NUCLEOTIDE SEQUENCE [LARGE SCALE GENOMIC DNA]</scope>
    <source>
        <strain evidence="1">AR-01</strain>
    </source>
</reference>
<keyword evidence="2" id="KW-1185">Reference proteome</keyword>
<dbReference type="EMBL" id="JACEIK010001047">
    <property type="protein sequence ID" value="MCD7465418.1"/>
    <property type="molecule type" value="Genomic_DNA"/>
</dbReference>
<evidence type="ECO:0000313" key="2">
    <source>
        <dbReference type="Proteomes" id="UP000823775"/>
    </source>
</evidence>
<proteinExistence type="predicted"/>
<name>A0ABS8T2V1_DATST</name>
<feature type="non-terminal residue" evidence="1">
    <location>
        <position position="1"/>
    </location>
</feature>
<gene>
    <name evidence="1" type="ORF">HAX54_001255</name>
</gene>
<protein>
    <submittedName>
        <fullName evidence="1">Uncharacterized protein</fullName>
    </submittedName>
</protein>
<comment type="caution">
    <text evidence="1">The sequence shown here is derived from an EMBL/GenBank/DDBJ whole genome shotgun (WGS) entry which is preliminary data.</text>
</comment>
<sequence length="52" mass="5667">VHGGKCCGVGFRLGYEGWKMCRKILSYWVTGTTAVVGAPLERDCYDGQRGPS</sequence>
<evidence type="ECO:0000313" key="1">
    <source>
        <dbReference type="EMBL" id="MCD7465418.1"/>
    </source>
</evidence>
<dbReference type="Proteomes" id="UP000823775">
    <property type="component" value="Unassembled WGS sequence"/>
</dbReference>
<accession>A0ABS8T2V1</accession>